<gene>
    <name evidence="7" type="ORF">GGR00_005390</name>
</gene>
<dbReference type="EC" id="1.2.7.4" evidence="7"/>
<comment type="caution">
    <text evidence="7">The sequence shown here is derived from an EMBL/GenBank/DDBJ whole genome shotgun (WGS) entry which is preliminary data.</text>
</comment>
<dbReference type="PANTHER" id="PTHR44379">
    <property type="entry name" value="OXIDOREDUCTASE WITH IRON-SULFUR SUBUNIT"/>
    <property type="match status" value="1"/>
</dbReference>
<dbReference type="GO" id="GO:0051537">
    <property type="term" value="F:2 iron, 2 sulfur cluster binding"/>
    <property type="evidence" value="ECO:0007669"/>
    <property type="project" value="UniProtKB-KW"/>
</dbReference>
<dbReference type="PROSITE" id="PS51085">
    <property type="entry name" value="2FE2S_FER_2"/>
    <property type="match status" value="1"/>
</dbReference>
<keyword evidence="8" id="KW-1185">Reference proteome</keyword>
<dbReference type="SUPFAM" id="SSF47741">
    <property type="entry name" value="CO dehydrogenase ISP C-domain like"/>
    <property type="match status" value="1"/>
</dbReference>
<evidence type="ECO:0000313" key="7">
    <source>
        <dbReference type="EMBL" id="MBB6357567.1"/>
    </source>
</evidence>
<keyword evidence="2" id="KW-0479">Metal-binding</keyword>
<dbReference type="FunFam" id="3.10.20.30:FF:000020">
    <property type="entry name" value="Xanthine dehydrogenase iron-sulfur subunit"/>
    <property type="match status" value="1"/>
</dbReference>
<dbReference type="InterPro" id="IPR036884">
    <property type="entry name" value="2Fe-2S-bd_dom_sf"/>
</dbReference>
<evidence type="ECO:0000256" key="2">
    <source>
        <dbReference type="ARBA" id="ARBA00022723"/>
    </source>
</evidence>
<dbReference type="Proteomes" id="UP000536262">
    <property type="component" value="Unassembled WGS sequence"/>
</dbReference>
<dbReference type="AlphaFoldDB" id="A0A7X0KNV5"/>
<evidence type="ECO:0000256" key="1">
    <source>
        <dbReference type="ARBA" id="ARBA00022714"/>
    </source>
</evidence>
<keyword evidence="4" id="KW-0408">Iron</keyword>
<sequence length="168" mass="18272">MKQPMDIAFKVNGREVHVSVEPRRSLADCLRHDLSFTGTHVGCEHGVCGACTVMMDGEAVRSCLVLAVQAEDRLVETVEGLASDDCLSAIQEEFRANHALQCGFCTPGILMSAQALLNTEPEASNDRIREVLSGHICRCTGYIPIVTAIAKARDRLSAASRDHYAIEE</sequence>
<dbReference type="InterPro" id="IPR051452">
    <property type="entry name" value="Diverse_Oxidoreductases"/>
</dbReference>
<dbReference type="Gene3D" id="3.10.20.30">
    <property type="match status" value="1"/>
</dbReference>
<keyword evidence="3 7" id="KW-0560">Oxidoreductase</keyword>
<dbReference type="SUPFAM" id="SSF54292">
    <property type="entry name" value="2Fe-2S ferredoxin-like"/>
    <property type="match status" value="1"/>
</dbReference>
<evidence type="ECO:0000313" key="8">
    <source>
        <dbReference type="Proteomes" id="UP000536262"/>
    </source>
</evidence>
<dbReference type="EMBL" id="JACHOU010000026">
    <property type="protein sequence ID" value="MBB6357567.1"/>
    <property type="molecule type" value="Genomic_DNA"/>
</dbReference>
<accession>A0A7X0KNV5</accession>
<keyword evidence="1" id="KW-0001">2Fe-2S</keyword>
<dbReference type="RefSeq" id="WP_377863483.1">
    <property type="nucleotide sequence ID" value="NZ_BAABEG010000004.1"/>
</dbReference>
<evidence type="ECO:0000259" key="6">
    <source>
        <dbReference type="PROSITE" id="PS51085"/>
    </source>
</evidence>
<dbReference type="Pfam" id="PF00111">
    <property type="entry name" value="Fer2"/>
    <property type="match status" value="1"/>
</dbReference>
<evidence type="ECO:0000256" key="5">
    <source>
        <dbReference type="ARBA" id="ARBA00023014"/>
    </source>
</evidence>
<dbReference type="InterPro" id="IPR001041">
    <property type="entry name" value="2Fe-2S_ferredoxin-type"/>
</dbReference>
<reference evidence="7 8" key="1">
    <citation type="submission" date="2020-08" db="EMBL/GenBank/DDBJ databases">
        <title>Genomic Encyclopedia of Type Strains, Phase IV (KMG-IV): sequencing the most valuable type-strain genomes for metagenomic binning, comparative biology and taxonomic classification.</title>
        <authorList>
            <person name="Goeker M."/>
        </authorList>
    </citation>
    <scope>NUCLEOTIDE SEQUENCE [LARGE SCALE GENOMIC DNA]</scope>
    <source>
        <strain evidence="7 8">DSM 7051</strain>
    </source>
</reference>
<evidence type="ECO:0000256" key="3">
    <source>
        <dbReference type="ARBA" id="ARBA00023002"/>
    </source>
</evidence>
<dbReference type="PANTHER" id="PTHR44379:SF8">
    <property type="entry name" value="XANTHINE DEHYDROGENASE IRON-SULFUR-BINDING SUBUNIT XDHC-RELATED"/>
    <property type="match status" value="1"/>
</dbReference>
<dbReference type="InterPro" id="IPR002888">
    <property type="entry name" value="2Fe-2S-bd"/>
</dbReference>
<keyword evidence="5" id="KW-0411">Iron-sulfur</keyword>
<evidence type="ECO:0000256" key="4">
    <source>
        <dbReference type="ARBA" id="ARBA00023004"/>
    </source>
</evidence>
<dbReference type="Pfam" id="PF01799">
    <property type="entry name" value="Fer2_2"/>
    <property type="match status" value="1"/>
</dbReference>
<feature type="domain" description="2Fe-2S ferredoxin-type" evidence="6">
    <location>
        <begin position="5"/>
        <end position="81"/>
    </location>
</feature>
<dbReference type="GO" id="GO:0043885">
    <property type="term" value="F:anaerobic carbon-monoxide dehydrogenase activity"/>
    <property type="evidence" value="ECO:0007669"/>
    <property type="project" value="UniProtKB-EC"/>
</dbReference>
<organism evidence="7 8">
    <name type="scientific">Aminobacter aganoensis</name>
    <dbReference type="NCBI Taxonomy" id="83264"/>
    <lineage>
        <taxon>Bacteria</taxon>
        <taxon>Pseudomonadati</taxon>
        <taxon>Pseudomonadota</taxon>
        <taxon>Alphaproteobacteria</taxon>
        <taxon>Hyphomicrobiales</taxon>
        <taxon>Phyllobacteriaceae</taxon>
        <taxon>Aminobacter</taxon>
    </lineage>
</organism>
<dbReference type="InterPro" id="IPR012675">
    <property type="entry name" value="Beta-grasp_dom_sf"/>
</dbReference>
<dbReference type="InterPro" id="IPR006058">
    <property type="entry name" value="2Fe2S_fd_BS"/>
</dbReference>
<dbReference type="InterPro" id="IPR036010">
    <property type="entry name" value="2Fe-2S_ferredoxin-like_sf"/>
</dbReference>
<dbReference type="PROSITE" id="PS00197">
    <property type="entry name" value="2FE2S_FER_1"/>
    <property type="match status" value="1"/>
</dbReference>
<dbReference type="CDD" id="cd00207">
    <property type="entry name" value="fer2"/>
    <property type="match status" value="1"/>
</dbReference>
<name>A0A7X0KNV5_9HYPH</name>
<protein>
    <submittedName>
        <fullName evidence="7">Carbon-monoxide dehydrogenase small subunit</fullName>
        <ecNumber evidence="7">1.2.7.4</ecNumber>
    </submittedName>
</protein>
<proteinExistence type="predicted"/>
<dbReference type="Gene3D" id="1.10.150.120">
    <property type="entry name" value="[2Fe-2S]-binding domain"/>
    <property type="match status" value="1"/>
</dbReference>
<dbReference type="GO" id="GO:0046872">
    <property type="term" value="F:metal ion binding"/>
    <property type="evidence" value="ECO:0007669"/>
    <property type="project" value="UniProtKB-KW"/>
</dbReference>